<dbReference type="InterPro" id="IPR005829">
    <property type="entry name" value="Sugar_transporter_CS"/>
</dbReference>
<dbReference type="InterPro" id="IPR011701">
    <property type="entry name" value="MFS"/>
</dbReference>
<feature type="transmembrane region" description="Helical" evidence="5">
    <location>
        <begin position="166"/>
        <end position="188"/>
    </location>
</feature>
<accession>A0AAW4FXN7</accession>
<keyword evidence="4 5" id="KW-0472">Membrane</keyword>
<dbReference type="Pfam" id="PF07690">
    <property type="entry name" value="MFS_1"/>
    <property type="match status" value="1"/>
</dbReference>
<organism evidence="7 8">
    <name type="scientific">Ensifer canadensis</name>
    <dbReference type="NCBI Taxonomy" id="555315"/>
    <lineage>
        <taxon>Bacteria</taxon>
        <taxon>Pseudomonadati</taxon>
        <taxon>Pseudomonadota</taxon>
        <taxon>Alphaproteobacteria</taxon>
        <taxon>Hyphomicrobiales</taxon>
        <taxon>Rhizobiaceae</taxon>
        <taxon>Sinorhizobium/Ensifer group</taxon>
        <taxon>Ensifer</taxon>
    </lineage>
</organism>
<feature type="domain" description="Major facilitator superfamily (MFS) profile" evidence="6">
    <location>
        <begin position="13"/>
        <end position="391"/>
    </location>
</feature>
<evidence type="ECO:0000256" key="3">
    <source>
        <dbReference type="ARBA" id="ARBA00022989"/>
    </source>
</evidence>
<feature type="transmembrane region" description="Helical" evidence="5">
    <location>
        <begin position="250"/>
        <end position="269"/>
    </location>
</feature>
<feature type="transmembrane region" description="Helical" evidence="5">
    <location>
        <begin position="137"/>
        <end position="160"/>
    </location>
</feature>
<dbReference type="Gene3D" id="1.20.1250.20">
    <property type="entry name" value="MFS general substrate transporter like domains"/>
    <property type="match status" value="2"/>
</dbReference>
<evidence type="ECO:0000313" key="7">
    <source>
        <dbReference type="EMBL" id="MBM3096033.1"/>
    </source>
</evidence>
<comment type="subcellular location">
    <subcellularLocation>
        <location evidence="1">Membrane</location>
        <topology evidence="1">Multi-pass membrane protein</topology>
    </subcellularLocation>
</comment>
<dbReference type="GO" id="GO:0005886">
    <property type="term" value="C:plasma membrane"/>
    <property type="evidence" value="ECO:0007669"/>
    <property type="project" value="TreeGrafter"/>
</dbReference>
<keyword evidence="3 5" id="KW-1133">Transmembrane helix</keyword>
<feature type="transmembrane region" description="Helical" evidence="5">
    <location>
        <begin position="300"/>
        <end position="324"/>
    </location>
</feature>
<evidence type="ECO:0000256" key="1">
    <source>
        <dbReference type="ARBA" id="ARBA00004141"/>
    </source>
</evidence>
<feature type="transmembrane region" description="Helical" evidence="5">
    <location>
        <begin position="104"/>
        <end position="125"/>
    </location>
</feature>
<dbReference type="PANTHER" id="PTHR23508">
    <property type="entry name" value="CARBOXYLIC ACID TRANSPORTER PROTEIN HOMOLOG"/>
    <property type="match status" value="1"/>
</dbReference>
<dbReference type="PROSITE" id="PS50850">
    <property type="entry name" value="MFS"/>
    <property type="match status" value="1"/>
</dbReference>
<dbReference type="PANTHER" id="PTHR23508:SF10">
    <property type="entry name" value="CARBOXYLIC ACID TRANSPORTER PROTEIN HOMOLOG"/>
    <property type="match status" value="1"/>
</dbReference>
<feature type="transmembrane region" description="Helical" evidence="5">
    <location>
        <begin position="368"/>
        <end position="387"/>
    </location>
</feature>
<dbReference type="AlphaFoldDB" id="A0AAW4FXN7"/>
<dbReference type="InterPro" id="IPR020846">
    <property type="entry name" value="MFS_dom"/>
</dbReference>
<dbReference type="GO" id="GO:0046943">
    <property type="term" value="F:carboxylic acid transmembrane transporter activity"/>
    <property type="evidence" value="ECO:0007669"/>
    <property type="project" value="TreeGrafter"/>
</dbReference>
<sequence>MGIGTSGAGNSRAILICFAAALVEGFDIQVAGIAAPRLGPALGLSPAQMGMFFSSATFGLIFGALAGGWLSDRHGRRAGLAISLAVFGLFSIGTALAGNYETLLVMRFMTGVGLGGALPNLVAIASESAPAERRGRAVALMYAGIPLGGAVVSLISIAGLGDGWRVLFVIGGLLPLMIVPLVMNLPDLRMAPKGRDVRGLGTVLGSGNLVPTVLLWAGFFFSLLVLYLLLNWLPALMVSRGFGRAEAGMVQLAFNLAGAAGSLLGGVALDARNRSFWVAGSFGGLVVALALLAVAPANIFVTLVVGAILGAAIISVQAVLYGIAPQCYPAEVRGQGVGLAVAVGRFGSVAGPLLAGALVAAGQSASEVLTGILPIAVLGGIATWLLTRRRRATSTS</sequence>
<evidence type="ECO:0000313" key="8">
    <source>
        <dbReference type="Proteomes" id="UP000744980"/>
    </source>
</evidence>
<keyword evidence="8" id="KW-1185">Reference proteome</keyword>
<dbReference type="RefSeq" id="WP_057210768.1">
    <property type="nucleotide sequence ID" value="NZ_CP083373.1"/>
</dbReference>
<feature type="transmembrane region" description="Helical" evidence="5">
    <location>
        <begin position="49"/>
        <end position="71"/>
    </location>
</feature>
<evidence type="ECO:0000259" key="6">
    <source>
        <dbReference type="PROSITE" id="PS50850"/>
    </source>
</evidence>
<feature type="transmembrane region" description="Helical" evidence="5">
    <location>
        <begin position="209"/>
        <end position="230"/>
    </location>
</feature>
<gene>
    <name evidence="7" type="primary">mhpT</name>
    <name evidence="7" type="ORF">GFB56_35755</name>
</gene>
<dbReference type="Proteomes" id="UP000744980">
    <property type="component" value="Unassembled WGS sequence"/>
</dbReference>
<comment type="caution">
    <text evidence="7">The sequence shown here is derived from an EMBL/GenBank/DDBJ whole genome shotgun (WGS) entry which is preliminary data.</text>
</comment>
<reference evidence="7 8" key="1">
    <citation type="submission" date="2020-01" db="EMBL/GenBank/DDBJ databases">
        <title>Draft genome assembly of Ensifer adhaerens T173.</title>
        <authorList>
            <person name="Craig J.E."/>
            <person name="Stinchcombe J.R."/>
        </authorList>
    </citation>
    <scope>NUCLEOTIDE SEQUENCE [LARGE SCALE GENOMIC DNA]</scope>
    <source>
        <strain evidence="7 8">T173</strain>
    </source>
</reference>
<dbReference type="InterPro" id="IPR036259">
    <property type="entry name" value="MFS_trans_sf"/>
</dbReference>
<name>A0AAW4FXN7_9HYPH</name>
<evidence type="ECO:0000256" key="2">
    <source>
        <dbReference type="ARBA" id="ARBA00022692"/>
    </source>
</evidence>
<evidence type="ECO:0000256" key="5">
    <source>
        <dbReference type="SAM" id="Phobius"/>
    </source>
</evidence>
<keyword evidence="2 5" id="KW-0812">Transmembrane</keyword>
<evidence type="ECO:0000256" key="4">
    <source>
        <dbReference type="ARBA" id="ARBA00023136"/>
    </source>
</evidence>
<feature type="transmembrane region" description="Helical" evidence="5">
    <location>
        <begin position="336"/>
        <end position="362"/>
    </location>
</feature>
<dbReference type="NCBIfam" id="NF008586">
    <property type="entry name" value="PRK11551.1"/>
    <property type="match status" value="1"/>
</dbReference>
<protein>
    <submittedName>
        <fullName evidence="7">3-(3-hydroxy-phenyl)propionate transporter MhpT</fullName>
    </submittedName>
</protein>
<dbReference type="PROSITE" id="PS00217">
    <property type="entry name" value="SUGAR_TRANSPORT_2"/>
    <property type="match status" value="1"/>
</dbReference>
<feature type="transmembrane region" description="Helical" evidence="5">
    <location>
        <begin position="78"/>
        <end position="98"/>
    </location>
</feature>
<feature type="transmembrane region" description="Helical" evidence="5">
    <location>
        <begin position="276"/>
        <end position="294"/>
    </location>
</feature>
<dbReference type="SUPFAM" id="SSF103473">
    <property type="entry name" value="MFS general substrate transporter"/>
    <property type="match status" value="1"/>
</dbReference>
<dbReference type="EMBL" id="WXFA01000066">
    <property type="protein sequence ID" value="MBM3096033.1"/>
    <property type="molecule type" value="Genomic_DNA"/>
</dbReference>
<proteinExistence type="predicted"/>